<dbReference type="STRING" id="326427.Cagg_2662"/>
<comment type="subcellular location">
    <subcellularLocation>
        <location evidence="1 8">Cytoplasm</location>
    </subcellularLocation>
</comment>
<dbReference type="NCBIfam" id="TIGR02432">
    <property type="entry name" value="lysidine_TilS_N"/>
    <property type="match status" value="1"/>
</dbReference>
<dbReference type="InterPro" id="IPR011063">
    <property type="entry name" value="TilS/TtcA_N"/>
</dbReference>
<evidence type="ECO:0000313" key="10">
    <source>
        <dbReference type="EMBL" id="ACL25530.1"/>
    </source>
</evidence>
<keyword evidence="2 8" id="KW-0963">Cytoplasm</keyword>
<dbReference type="RefSeq" id="WP_015941387.1">
    <property type="nucleotide sequence ID" value="NC_011831.1"/>
</dbReference>
<evidence type="ECO:0000256" key="4">
    <source>
        <dbReference type="ARBA" id="ARBA00022694"/>
    </source>
</evidence>
<sequence length="474" mass="51677">MLNQLRQFLLAEGVGKATARLLVAVSGGSDSLALLHMLAALYAEGGPVPIVAHLDHGLRGAESAADAAFVTSLAAEWGLRAVIEQAHLPPGTTSATARIVRYTFLARTAIAEGVDAVLVAHQADDQAETVLMHLLRGAGPVGLRGMRERVVWSEWAAPAIAAGVVPSSGPPLLRPLLTIRRTTLADYCKMHALTPRDDPTNRNLHYLRARIRHQLLPQLATENPQIYAALNRTARICAEDYDYIQQMLAVQWPKLIAERRRGLIAFDRAALRVLHPALQRYALRRAVAELGAEEPSLAQIDAALQMLKGQAGRQMRLTPQLVLTCDQLTVTVALPDAEPPVAPQVYEPVSLPTSGKVSLPNGWYCVVQVDPPTTPDRWWLPLAHPPTGPLTLRSRRPGDRMRPAGAPGSRRLQDIFVDLHLPRVLRDHWPVLVDATDRILWLVGLRVATGVAAADPNQATMWIGMVGPVVTKQE</sequence>
<dbReference type="OrthoDB" id="9807403at2"/>
<dbReference type="HAMAP" id="MF_01161">
    <property type="entry name" value="tRNA_Ile_lys_synt"/>
    <property type="match status" value="1"/>
</dbReference>
<accession>B8G4Q4</accession>
<dbReference type="SUPFAM" id="SSF82829">
    <property type="entry name" value="MesJ substrate recognition domain-like"/>
    <property type="match status" value="1"/>
</dbReference>
<dbReference type="SUPFAM" id="SSF56037">
    <property type="entry name" value="PheT/TilS domain"/>
    <property type="match status" value="1"/>
</dbReference>
<dbReference type="PANTHER" id="PTHR43033:SF1">
    <property type="entry name" value="TRNA(ILE)-LYSIDINE SYNTHASE-RELATED"/>
    <property type="match status" value="1"/>
</dbReference>
<dbReference type="InterPro" id="IPR012796">
    <property type="entry name" value="Lysidine-tRNA-synth_C"/>
</dbReference>
<dbReference type="InterPro" id="IPR012795">
    <property type="entry name" value="tRNA_Ile_lys_synt_N"/>
</dbReference>
<dbReference type="eggNOG" id="COG0037">
    <property type="taxonomic scope" value="Bacteria"/>
</dbReference>
<keyword evidence="6 8" id="KW-0067">ATP-binding</keyword>
<dbReference type="EMBL" id="CP001337">
    <property type="protein sequence ID" value="ACL25530.1"/>
    <property type="molecule type" value="Genomic_DNA"/>
</dbReference>
<dbReference type="SMART" id="SM00977">
    <property type="entry name" value="TilS_C"/>
    <property type="match status" value="1"/>
</dbReference>
<dbReference type="KEGG" id="cag:Cagg_2662"/>
<dbReference type="Gene3D" id="1.20.59.20">
    <property type="match status" value="1"/>
</dbReference>
<dbReference type="GO" id="GO:0032267">
    <property type="term" value="F:tRNA(Ile)-lysidine synthase activity"/>
    <property type="evidence" value="ECO:0007669"/>
    <property type="project" value="UniProtKB-EC"/>
</dbReference>
<name>B8G4Q4_CHLAD</name>
<dbReference type="CDD" id="cd01992">
    <property type="entry name" value="TilS_N"/>
    <property type="match status" value="1"/>
</dbReference>
<keyword evidence="5 8" id="KW-0547">Nucleotide-binding</keyword>
<dbReference type="InterPro" id="IPR012094">
    <property type="entry name" value="tRNA_Ile_lys_synt"/>
</dbReference>
<evidence type="ECO:0000256" key="1">
    <source>
        <dbReference type="ARBA" id="ARBA00004496"/>
    </source>
</evidence>
<evidence type="ECO:0000256" key="8">
    <source>
        <dbReference type="HAMAP-Rule" id="MF_01161"/>
    </source>
</evidence>
<dbReference type="GO" id="GO:0006400">
    <property type="term" value="P:tRNA modification"/>
    <property type="evidence" value="ECO:0007669"/>
    <property type="project" value="UniProtKB-UniRule"/>
</dbReference>
<evidence type="ECO:0000259" key="9">
    <source>
        <dbReference type="SMART" id="SM00977"/>
    </source>
</evidence>
<proteinExistence type="inferred from homology"/>
<dbReference type="SUPFAM" id="SSF52402">
    <property type="entry name" value="Adenine nucleotide alpha hydrolases-like"/>
    <property type="match status" value="1"/>
</dbReference>
<reference evidence="10" key="1">
    <citation type="submission" date="2008-12" db="EMBL/GenBank/DDBJ databases">
        <title>Complete sequence of Chloroflexus aggregans DSM 9485.</title>
        <authorList>
            <consortium name="US DOE Joint Genome Institute"/>
            <person name="Lucas S."/>
            <person name="Copeland A."/>
            <person name="Lapidus A."/>
            <person name="Glavina del Rio T."/>
            <person name="Dalin E."/>
            <person name="Tice H."/>
            <person name="Pitluck S."/>
            <person name="Foster B."/>
            <person name="Larimer F."/>
            <person name="Land M."/>
            <person name="Hauser L."/>
            <person name="Kyrpides N."/>
            <person name="Mikhailova N."/>
            <person name="Bryant D."/>
            <person name="Richardson P."/>
        </authorList>
    </citation>
    <scope>NUCLEOTIDE SEQUENCE</scope>
    <source>
        <strain evidence="10">DSM 9485</strain>
    </source>
</reference>
<dbReference type="Pfam" id="PF09179">
    <property type="entry name" value="TilS"/>
    <property type="match status" value="1"/>
</dbReference>
<evidence type="ECO:0000313" key="11">
    <source>
        <dbReference type="Proteomes" id="UP000002508"/>
    </source>
</evidence>
<keyword evidence="3 8" id="KW-0436">Ligase</keyword>
<dbReference type="Pfam" id="PF11734">
    <property type="entry name" value="TilS_C"/>
    <property type="match status" value="1"/>
</dbReference>
<dbReference type="NCBIfam" id="TIGR02433">
    <property type="entry name" value="lysidine_TilS_C"/>
    <property type="match status" value="1"/>
</dbReference>
<comment type="function">
    <text evidence="8">Ligates lysine onto the cytidine present at position 34 of the AUA codon-specific tRNA(Ile) that contains the anticodon CAU, in an ATP-dependent manner. Cytidine is converted to lysidine, thus changing the amino acid specificity of the tRNA from methionine to isoleucine.</text>
</comment>
<comment type="similarity">
    <text evidence="8">Belongs to the tRNA(Ile)-lysidine synthase family.</text>
</comment>
<keyword evidence="4 8" id="KW-0819">tRNA processing</keyword>
<dbReference type="HOGENOM" id="CLU_018869_0_1_0"/>
<dbReference type="Proteomes" id="UP000002508">
    <property type="component" value="Chromosome"/>
</dbReference>
<dbReference type="EC" id="6.3.4.19" evidence="8"/>
<protein>
    <recommendedName>
        <fullName evidence="8">tRNA(Ile)-lysidine synthase</fullName>
        <ecNumber evidence="8">6.3.4.19</ecNumber>
    </recommendedName>
    <alternativeName>
        <fullName evidence="8">tRNA(Ile)-2-lysyl-cytidine synthase</fullName>
    </alternativeName>
    <alternativeName>
        <fullName evidence="8">tRNA(Ile)-lysidine synthetase</fullName>
    </alternativeName>
</protein>
<evidence type="ECO:0000256" key="7">
    <source>
        <dbReference type="ARBA" id="ARBA00048539"/>
    </source>
</evidence>
<gene>
    <name evidence="8" type="primary">tilS</name>
    <name evidence="10" type="ordered locus">Cagg_2662</name>
</gene>
<comment type="domain">
    <text evidence="8">The N-terminal region contains the highly conserved SGGXDS motif, predicted to be a P-loop motif involved in ATP binding.</text>
</comment>
<feature type="domain" description="Lysidine-tRNA(Ile) synthetase C-terminal" evidence="9">
    <location>
        <begin position="390"/>
        <end position="462"/>
    </location>
</feature>
<evidence type="ECO:0000256" key="5">
    <source>
        <dbReference type="ARBA" id="ARBA00022741"/>
    </source>
</evidence>
<dbReference type="AlphaFoldDB" id="B8G4Q4"/>
<keyword evidence="11" id="KW-1185">Reference proteome</keyword>
<organism evidence="10 11">
    <name type="scientific">Chloroflexus aggregans (strain MD-66 / DSM 9485)</name>
    <dbReference type="NCBI Taxonomy" id="326427"/>
    <lineage>
        <taxon>Bacteria</taxon>
        <taxon>Bacillati</taxon>
        <taxon>Chloroflexota</taxon>
        <taxon>Chloroflexia</taxon>
        <taxon>Chloroflexales</taxon>
        <taxon>Chloroflexineae</taxon>
        <taxon>Chloroflexaceae</taxon>
        <taxon>Chloroflexus</taxon>
    </lineage>
</organism>
<dbReference type="GO" id="GO:0005524">
    <property type="term" value="F:ATP binding"/>
    <property type="evidence" value="ECO:0007669"/>
    <property type="project" value="UniProtKB-UniRule"/>
</dbReference>
<evidence type="ECO:0000256" key="2">
    <source>
        <dbReference type="ARBA" id="ARBA00022490"/>
    </source>
</evidence>
<comment type="catalytic activity">
    <reaction evidence="7 8">
        <text>cytidine(34) in tRNA(Ile2) + L-lysine + ATP = lysidine(34) in tRNA(Ile2) + AMP + diphosphate + H(+)</text>
        <dbReference type="Rhea" id="RHEA:43744"/>
        <dbReference type="Rhea" id="RHEA-COMP:10625"/>
        <dbReference type="Rhea" id="RHEA-COMP:10670"/>
        <dbReference type="ChEBI" id="CHEBI:15378"/>
        <dbReference type="ChEBI" id="CHEBI:30616"/>
        <dbReference type="ChEBI" id="CHEBI:32551"/>
        <dbReference type="ChEBI" id="CHEBI:33019"/>
        <dbReference type="ChEBI" id="CHEBI:82748"/>
        <dbReference type="ChEBI" id="CHEBI:83665"/>
        <dbReference type="ChEBI" id="CHEBI:456215"/>
        <dbReference type="EC" id="6.3.4.19"/>
    </reaction>
</comment>
<feature type="binding site" evidence="8">
    <location>
        <begin position="26"/>
        <end position="31"/>
    </location>
    <ligand>
        <name>ATP</name>
        <dbReference type="ChEBI" id="CHEBI:30616"/>
    </ligand>
</feature>
<evidence type="ECO:0000256" key="6">
    <source>
        <dbReference type="ARBA" id="ARBA00022840"/>
    </source>
</evidence>
<dbReference type="Pfam" id="PF01171">
    <property type="entry name" value="ATP_bind_3"/>
    <property type="match status" value="1"/>
</dbReference>
<evidence type="ECO:0000256" key="3">
    <source>
        <dbReference type="ARBA" id="ARBA00022598"/>
    </source>
</evidence>
<dbReference type="InterPro" id="IPR015262">
    <property type="entry name" value="tRNA_Ile_lys_synt_subst-bd"/>
</dbReference>
<dbReference type="GO" id="GO:0005737">
    <property type="term" value="C:cytoplasm"/>
    <property type="evidence" value="ECO:0007669"/>
    <property type="project" value="UniProtKB-SubCell"/>
</dbReference>
<dbReference type="InterPro" id="IPR014729">
    <property type="entry name" value="Rossmann-like_a/b/a_fold"/>
</dbReference>
<dbReference type="Gene3D" id="3.40.50.620">
    <property type="entry name" value="HUPs"/>
    <property type="match status" value="1"/>
</dbReference>
<dbReference type="PANTHER" id="PTHR43033">
    <property type="entry name" value="TRNA(ILE)-LYSIDINE SYNTHASE-RELATED"/>
    <property type="match status" value="1"/>
</dbReference>